<protein>
    <submittedName>
        <fullName evidence="1">Uncharacterized protein</fullName>
    </submittedName>
</protein>
<dbReference type="AlphaFoldDB" id="A0A2I0L2E0"/>
<reference evidence="1 2" key="1">
    <citation type="submission" date="2017-11" db="EMBL/GenBank/DDBJ databases">
        <title>De-novo sequencing of pomegranate (Punica granatum L.) genome.</title>
        <authorList>
            <person name="Akparov Z."/>
            <person name="Amiraslanov A."/>
            <person name="Hajiyeva S."/>
            <person name="Abbasov M."/>
            <person name="Kaur K."/>
            <person name="Hamwieh A."/>
            <person name="Solovyev V."/>
            <person name="Salamov A."/>
            <person name="Braich B."/>
            <person name="Kosarev P."/>
            <person name="Mahmoud A."/>
            <person name="Hajiyev E."/>
            <person name="Babayeva S."/>
            <person name="Izzatullayeva V."/>
            <person name="Mammadov A."/>
            <person name="Mammadov A."/>
            <person name="Sharifova S."/>
            <person name="Ojaghi J."/>
            <person name="Eynullazada K."/>
            <person name="Bayramov B."/>
            <person name="Abdulazimova A."/>
            <person name="Shahmuradov I."/>
        </authorList>
    </citation>
    <scope>NUCLEOTIDE SEQUENCE [LARGE SCALE GENOMIC DNA]</scope>
    <source>
        <strain evidence="2">cv. AG2017</strain>
        <tissue evidence="1">Leaf</tissue>
    </source>
</reference>
<evidence type="ECO:0000313" key="1">
    <source>
        <dbReference type="EMBL" id="PKI74845.1"/>
    </source>
</evidence>
<gene>
    <name evidence="1" type="ORF">CRG98_004617</name>
</gene>
<dbReference type="EMBL" id="PGOL01000189">
    <property type="protein sequence ID" value="PKI74845.1"/>
    <property type="molecule type" value="Genomic_DNA"/>
</dbReference>
<organism evidence="1 2">
    <name type="scientific">Punica granatum</name>
    <name type="common">Pomegranate</name>
    <dbReference type="NCBI Taxonomy" id="22663"/>
    <lineage>
        <taxon>Eukaryota</taxon>
        <taxon>Viridiplantae</taxon>
        <taxon>Streptophyta</taxon>
        <taxon>Embryophyta</taxon>
        <taxon>Tracheophyta</taxon>
        <taxon>Spermatophyta</taxon>
        <taxon>Magnoliopsida</taxon>
        <taxon>eudicotyledons</taxon>
        <taxon>Gunneridae</taxon>
        <taxon>Pentapetalae</taxon>
        <taxon>rosids</taxon>
        <taxon>malvids</taxon>
        <taxon>Myrtales</taxon>
        <taxon>Lythraceae</taxon>
        <taxon>Punica</taxon>
    </lineage>
</organism>
<keyword evidence="2" id="KW-1185">Reference proteome</keyword>
<sequence length="80" mass="9494">MVSELRGRERLFSVRFGLNNSCLPLLMKRTKLGYSKFSPGTSAAPMMALWVAALIRPWHCSRRRLRPQRRWQWRHRLSLA</sequence>
<comment type="caution">
    <text evidence="1">The sequence shown here is derived from an EMBL/GenBank/DDBJ whole genome shotgun (WGS) entry which is preliminary data.</text>
</comment>
<dbReference type="Proteomes" id="UP000233551">
    <property type="component" value="Unassembled WGS sequence"/>
</dbReference>
<name>A0A2I0L2E0_PUNGR</name>
<proteinExistence type="predicted"/>
<evidence type="ECO:0000313" key="2">
    <source>
        <dbReference type="Proteomes" id="UP000233551"/>
    </source>
</evidence>
<accession>A0A2I0L2E0</accession>